<evidence type="ECO:0000313" key="5">
    <source>
        <dbReference type="EMBL" id="KAK6519863.1"/>
    </source>
</evidence>
<feature type="compositionally biased region" description="Acidic residues" evidence="3">
    <location>
        <begin position="309"/>
        <end position="326"/>
    </location>
</feature>
<dbReference type="EMBL" id="JAVHJM010000001">
    <property type="protein sequence ID" value="KAK6519863.1"/>
    <property type="molecule type" value="Genomic_DNA"/>
</dbReference>
<dbReference type="Pfam" id="PF07808">
    <property type="entry name" value="RED_N"/>
    <property type="match status" value="1"/>
</dbReference>
<evidence type="ECO:0000259" key="4">
    <source>
        <dbReference type="Pfam" id="PF07808"/>
    </source>
</evidence>
<proteinExistence type="predicted"/>
<feature type="compositionally biased region" description="Basic residues" evidence="3">
    <location>
        <begin position="467"/>
        <end position="477"/>
    </location>
</feature>
<gene>
    <name evidence="5" type="ORF">TWF506_000157</name>
</gene>
<dbReference type="Proteomes" id="UP001307849">
    <property type="component" value="Unassembled WGS sequence"/>
</dbReference>
<evidence type="ECO:0000256" key="1">
    <source>
        <dbReference type="ARBA" id="ARBA00004123"/>
    </source>
</evidence>
<feature type="region of interest" description="Disordered" evidence="3">
    <location>
        <begin position="1"/>
        <end position="103"/>
    </location>
</feature>
<comment type="caution">
    <text evidence="5">The sequence shown here is derived from an EMBL/GenBank/DDBJ whole genome shotgun (WGS) entry which is preliminary data.</text>
</comment>
<feature type="compositionally biased region" description="Basic and acidic residues" evidence="3">
    <location>
        <begin position="206"/>
        <end position="232"/>
    </location>
</feature>
<comment type="subcellular location">
    <subcellularLocation>
        <location evidence="1">Nucleus</location>
    </subcellularLocation>
</comment>
<feature type="compositionally biased region" description="Basic and acidic residues" evidence="3">
    <location>
        <begin position="253"/>
        <end position="268"/>
    </location>
</feature>
<dbReference type="InterPro" id="IPR012916">
    <property type="entry name" value="RED_N"/>
</dbReference>
<feature type="compositionally biased region" description="Low complexity" evidence="3">
    <location>
        <begin position="19"/>
        <end position="32"/>
    </location>
</feature>
<sequence>MDNSFFRNLVNNTPRVDRSSTSTNATSTSSAAPLLGSRQRSSIPMTPRSVGGATSFAQQAAAYRLQQNPPKEKKFRSSAPLGSKLPEGYVDRTRLRDDEDTATTDAEQRMAALMQLVEEGSLTREEAIEQSKVFGGDAGSTHLVKGLDFKLLERARKGEDVLAGKGKDEGVQDEDDIEDELDQALEKKVESVKRQRKEEKDDDDDEPKKKTRAEILAEWRKSREEAAAKKVAEASLGSKFKKIGEKAKKKPKPGKEEKSTKASKDSTSGKKRKRHHEEPLKEEVTGNGTVLGMLPPDLPSMKVVTAEKQDEDEDVNIFDDAPDDYDPLAGLADSDDDSESDEGEVEDKPTKKDETQGDMPPPPPPSTRPRNYFATSSKDADVSTGSISSTPLSGQDLANTMELSAAIKKAAQMRELSKADLDDEEAKKAARHKAMLQAASRDEEDVDMGFGGSRTFGDDDDDDLGVTKKKKRGKKNA</sequence>
<evidence type="ECO:0000256" key="3">
    <source>
        <dbReference type="SAM" id="MobiDB-lite"/>
    </source>
</evidence>
<keyword evidence="2" id="KW-0539">Nucleus</keyword>
<dbReference type="AlphaFoldDB" id="A0AAN8NF94"/>
<feature type="compositionally biased region" description="Basic and acidic residues" evidence="3">
    <location>
        <begin position="415"/>
        <end position="428"/>
    </location>
</feature>
<evidence type="ECO:0000256" key="2">
    <source>
        <dbReference type="ARBA" id="ARBA00023242"/>
    </source>
</evidence>
<name>A0AAN8NF94_9PEZI</name>
<dbReference type="InterPro" id="IPR039896">
    <property type="entry name" value="Red-like"/>
</dbReference>
<feature type="region of interest" description="Disordered" evidence="3">
    <location>
        <begin position="158"/>
        <end position="396"/>
    </location>
</feature>
<evidence type="ECO:0000313" key="6">
    <source>
        <dbReference type="Proteomes" id="UP001307849"/>
    </source>
</evidence>
<feature type="domain" description="RED-like N-terminal" evidence="4">
    <location>
        <begin position="89"/>
        <end position="217"/>
    </location>
</feature>
<feature type="compositionally biased region" description="Basic and acidic residues" evidence="3">
    <location>
        <begin position="158"/>
        <end position="170"/>
    </location>
</feature>
<feature type="compositionally biased region" description="Basic and acidic residues" evidence="3">
    <location>
        <begin position="184"/>
        <end position="199"/>
    </location>
</feature>
<feature type="compositionally biased region" description="Polar residues" evidence="3">
    <location>
        <begin position="373"/>
        <end position="396"/>
    </location>
</feature>
<feature type="region of interest" description="Disordered" evidence="3">
    <location>
        <begin position="415"/>
        <end position="477"/>
    </location>
</feature>
<feature type="compositionally biased region" description="Acidic residues" evidence="3">
    <location>
        <begin position="171"/>
        <end position="183"/>
    </location>
</feature>
<dbReference type="PANTHER" id="PTHR12765">
    <property type="entry name" value="RED PROTEIN IK FACTOR CYTOKINE IK"/>
    <property type="match status" value="1"/>
</dbReference>
<dbReference type="GO" id="GO:0005634">
    <property type="term" value="C:nucleus"/>
    <property type="evidence" value="ECO:0007669"/>
    <property type="project" value="UniProtKB-SubCell"/>
</dbReference>
<feature type="compositionally biased region" description="Polar residues" evidence="3">
    <location>
        <begin position="1"/>
        <end position="14"/>
    </location>
</feature>
<feature type="compositionally biased region" description="Acidic residues" evidence="3">
    <location>
        <begin position="333"/>
        <end position="345"/>
    </location>
</feature>
<organism evidence="5 6">
    <name type="scientific">Arthrobotrys conoides</name>
    <dbReference type="NCBI Taxonomy" id="74498"/>
    <lineage>
        <taxon>Eukaryota</taxon>
        <taxon>Fungi</taxon>
        <taxon>Dikarya</taxon>
        <taxon>Ascomycota</taxon>
        <taxon>Pezizomycotina</taxon>
        <taxon>Orbiliomycetes</taxon>
        <taxon>Orbiliales</taxon>
        <taxon>Orbiliaceae</taxon>
        <taxon>Arthrobotrys</taxon>
    </lineage>
</organism>
<feature type="compositionally biased region" description="Basic and acidic residues" evidence="3">
    <location>
        <begin position="346"/>
        <end position="355"/>
    </location>
</feature>
<reference evidence="5 6" key="1">
    <citation type="submission" date="2019-10" db="EMBL/GenBank/DDBJ databases">
        <authorList>
            <person name="Palmer J.M."/>
        </authorList>
    </citation>
    <scope>NUCLEOTIDE SEQUENCE [LARGE SCALE GENOMIC DNA]</scope>
    <source>
        <strain evidence="5 6">TWF506</strain>
    </source>
</reference>
<accession>A0AAN8NF94</accession>
<keyword evidence="6" id="KW-1185">Reference proteome</keyword>
<protein>
    <recommendedName>
        <fullName evidence="4">RED-like N-terminal domain-containing protein</fullName>
    </recommendedName>
</protein>